<keyword evidence="8 22" id="KW-0436">Ligase</keyword>
<evidence type="ECO:0000256" key="26">
    <source>
        <dbReference type="PROSITE-ProRule" id="PRU00409"/>
    </source>
</evidence>
<dbReference type="Pfam" id="PF01820">
    <property type="entry name" value="Dala_Dala_lig_N"/>
    <property type="match status" value="1"/>
</dbReference>
<evidence type="ECO:0000256" key="3">
    <source>
        <dbReference type="ARBA" id="ARBA00004496"/>
    </source>
</evidence>
<dbReference type="PROSITE" id="PS00844">
    <property type="entry name" value="DALA_DALA_LIGASE_2"/>
    <property type="match status" value="1"/>
</dbReference>
<feature type="binding site" evidence="24">
    <location>
        <begin position="199"/>
        <end position="201"/>
    </location>
    <ligand>
        <name>ATP</name>
        <dbReference type="ChEBI" id="CHEBI:30616"/>
    </ligand>
</feature>
<dbReference type="Gene3D" id="3.30.1490.20">
    <property type="entry name" value="ATP-grasp fold, A domain"/>
    <property type="match status" value="1"/>
</dbReference>
<dbReference type="GO" id="GO:0005524">
    <property type="term" value="F:ATP binding"/>
    <property type="evidence" value="ECO:0007669"/>
    <property type="project" value="UniProtKB-UniRule"/>
</dbReference>
<comment type="cofactor">
    <cofactor evidence="1">
        <name>Mn(2+)</name>
        <dbReference type="ChEBI" id="CHEBI:29035"/>
    </cofactor>
</comment>
<evidence type="ECO:0000259" key="27">
    <source>
        <dbReference type="PROSITE" id="PS50975"/>
    </source>
</evidence>
<keyword evidence="9 25" id="KW-0479">Metal-binding</keyword>
<evidence type="ECO:0000256" key="12">
    <source>
        <dbReference type="ARBA" id="ARBA00022842"/>
    </source>
</evidence>
<keyword evidence="16 22" id="KW-0961">Cell wall biogenesis/degradation</keyword>
<evidence type="ECO:0000256" key="19">
    <source>
        <dbReference type="ARBA" id="ARBA00068427"/>
    </source>
</evidence>
<evidence type="ECO:0000256" key="11">
    <source>
        <dbReference type="ARBA" id="ARBA00022840"/>
    </source>
</evidence>
<evidence type="ECO:0000256" key="5">
    <source>
        <dbReference type="ARBA" id="ARBA00010871"/>
    </source>
</evidence>
<dbReference type="InterPro" id="IPR011127">
    <property type="entry name" value="Dala_Dala_lig_N"/>
</dbReference>
<feature type="binding site" evidence="25">
    <location>
        <position position="331"/>
    </location>
    <ligand>
        <name>Mg(2+)</name>
        <dbReference type="ChEBI" id="CHEBI:18420"/>
        <label>1</label>
    </ligand>
</feature>
<keyword evidence="10 24" id="KW-0547">Nucleotide-binding</keyword>
<dbReference type="GO" id="GO:0071555">
    <property type="term" value="P:cell wall organization"/>
    <property type="evidence" value="ECO:0007669"/>
    <property type="project" value="UniProtKB-KW"/>
</dbReference>
<evidence type="ECO:0000256" key="25">
    <source>
        <dbReference type="PIRSR" id="PIRSR039102-3"/>
    </source>
</evidence>
<evidence type="ECO:0000256" key="16">
    <source>
        <dbReference type="ARBA" id="ARBA00023316"/>
    </source>
</evidence>
<dbReference type="InterPro" id="IPR016185">
    <property type="entry name" value="PreATP-grasp_dom_sf"/>
</dbReference>
<dbReference type="AlphaFoldDB" id="A0A6B1DA48"/>
<dbReference type="GO" id="GO:0005829">
    <property type="term" value="C:cytosol"/>
    <property type="evidence" value="ECO:0007669"/>
    <property type="project" value="TreeGrafter"/>
</dbReference>
<evidence type="ECO:0000256" key="7">
    <source>
        <dbReference type="ARBA" id="ARBA00022490"/>
    </source>
</evidence>
<dbReference type="SUPFAM" id="SSF56059">
    <property type="entry name" value="Glutathione synthetase ATP-binding domain-like"/>
    <property type="match status" value="1"/>
</dbReference>
<feature type="binding site" evidence="24">
    <location>
        <begin position="237"/>
        <end position="245"/>
    </location>
    <ligand>
        <name>ATP</name>
        <dbReference type="ChEBI" id="CHEBI:30616"/>
    </ligand>
</feature>
<dbReference type="PROSITE" id="PS50975">
    <property type="entry name" value="ATP_GRASP"/>
    <property type="match status" value="1"/>
</dbReference>
<evidence type="ECO:0000256" key="14">
    <source>
        <dbReference type="ARBA" id="ARBA00022984"/>
    </source>
</evidence>
<feature type="active site" evidence="23">
    <location>
        <position position="342"/>
    </location>
</feature>
<dbReference type="SUPFAM" id="SSF52440">
    <property type="entry name" value="PreATP-grasp domain"/>
    <property type="match status" value="1"/>
</dbReference>
<dbReference type="HAMAP" id="MF_00047">
    <property type="entry name" value="Dala_Dala_lig"/>
    <property type="match status" value="1"/>
</dbReference>
<evidence type="ECO:0000256" key="23">
    <source>
        <dbReference type="PIRSR" id="PIRSR039102-1"/>
    </source>
</evidence>
<keyword evidence="14 22" id="KW-0573">Peptidoglycan synthesis</keyword>
<comment type="pathway">
    <text evidence="4 22">Cell wall biogenesis; peptidoglycan biosynthesis.</text>
</comment>
<dbReference type="FunFam" id="3.30.470.20:FF:000008">
    <property type="entry name" value="D-alanine--D-alanine ligase"/>
    <property type="match status" value="1"/>
</dbReference>
<feature type="binding site" evidence="25">
    <location>
        <position position="333"/>
    </location>
    <ligand>
        <name>Mg(2+)</name>
        <dbReference type="ChEBI" id="CHEBI:18420"/>
        <label>2</label>
    </ligand>
</feature>
<dbReference type="PANTHER" id="PTHR23132:SF25">
    <property type="entry name" value="D-ALANINE--D-ALANINE LIGASE A"/>
    <property type="match status" value="1"/>
</dbReference>
<feature type="active site" evidence="23">
    <location>
        <position position="207"/>
    </location>
</feature>
<comment type="pathway">
    <text evidence="18">Glycan biosynthesis.</text>
</comment>
<accession>A0A6B1DA48</accession>
<evidence type="ECO:0000256" key="13">
    <source>
        <dbReference type="ARBA" id="ARBA00022960"/>
    </source>
</evidence>
<dbReference type="Gene3D" id="3.30.470.20">
    <property type="entry name" value="ATP-grasp fold, B domain"/>
    <property type="match status" value="1"/>
</dbReference>
<reference evidence="28" key="1">
    <citation type="submission" date="2019-09" db="EMBL/GenBank/DDBJ databases">
        <title>Characterisation of the sponge microbiome using genome-centric metagenomics.</title>
        <authorList>
            <person name="Engelberts J.P."/>
            <person name="Robbins S.J."/>
            <person name="De Goeij J.M."/>
            <person name="Aranda M."/>
            <person name="Bell S.C."/>
            <person name="Webster N.S."/>
        </authorList>
    </citation>
    <scope>NUCLEOTIDE SEQUENCE</scope>
    <source>
        <strain evidence="28">SB0661_bin_32</strain>
    </source>
</reference>
<keyword evidence="11 26" id="KW-0067">ATP-binding</keyword>
<evidence type="ECO:0000256" key="15">
    <source>
        <dbReference type="ARBA" id="ARBA00023211"/>
    </source>
</evidence>
<feature type="binding site" evidence="24">
    <location>
        <begin position="207"/>
        <end position="208"/>
    </location>
    <ligand>
        <name>ATP</name>
        <dbReference type="ChEBI" id="CHEBI:30616"/>
    </ligand>
</feature>
<evidence type="ECO:0000256" key="2">
    <source>
        <dbReference type="ARBA" id="ARBA00003921"/>
    </source>
</evidence>
<evidence type="ECO:0000313" key="28">
    <source>
        <dbReference type="EMBL" id="MYC96496.1"/>
    </source>
</evidence>
<comment type="caution">
    <text evidence="28">The sequence shown here is derived from an EMBL/GenBank/DDBJ whole genome shotgun (WGS) entry which is preliminary data.</text>
</comment>
<dbReference type="EMBL" id="VXMH01000087">
    <property type="protein sequence ID" value="MYC96496.1"/>
    <property type="molecule type" value="Genomic_DNA"/>
</dbReference>
<dbReference type="InterPro" id="IPR000291">
    <property type="entry name" value="D-Ala_lig_Van_CS"/>
</dbReference>
<gene>
    <name evidence="22" type="primary">ddl</name>
    <name evidence="28" type="ORF">F4X14_16145</name>
</gene>
<evidence type="ECO:0000256" key="17">
    <source>
        <dbReference type="ARBA" id="ARBA00047614"/>
    </source>
</evidence>
<comment type="similarity">
    <text evidence="5 22">Belongs to the D-alanine--D-alanine ligase family.</text>
</comment>
<feature type="binding site" evidence="25">
    <location>
        <position position="318"/>
    </location>
    <ligand>
        <name>Mg(2+)</name>
        <dbReference type="ChEBI" id="CHEBI:18420"/>
        <label>1</label>
    </ligand>
</feature>
<evidence type="ECO:0000256" key="4">
    <source>
        <dbReference type="ARBA" id="ARBA00004752"/>
    </source>
</evidence>
<dbReference type="UniPathway" id="UPA00219"/>
<dbReference type="EC" id="6.3.2.4" evidence="6 22"/>
<feature type="binding site" evidence="24">
    <location>
        <begin position="330"/>
        <end position="331"/>
    </location>
    <ligand>
        <name>ATP</name>
        <dbReference type="ChEBI" id="CHEBI:30616"/>
    </ligand>
</feature>
<dbReference type="GO" id="GO:0008716">
    <property type="term" value="F:D-alanine-D-alanine ligase activity"/>
    <property type="evidence" value="ECO:0007669"/>
    <property type="project" value="UniProtKB-UniRule"/>
</dbReference>
<protein>
    <recommendedName>
        <fullName evidence="19 22">D-alanine--D-alanine ligase</fullName>
        <ecNumber evidence="6 22">6.3.2.4</ecNumber>
    </recommendedName>
    <alternativeName>
        <fullName evidence="21 22">D-Ala-D-Ala ligase</fullName>
    </alternativeName>
    <alternativeName>
        <fullName evidence="20 22">D-alanylalanine synthetase</fullName>
    </alternativeName>
</protein>
<evidence type="ECO:0000256" key="21">
    <source>
        <dbReference type="ARBA" id="ARBA00077154"/>
    </source>
</evidence>
<evidence type="ECO:0000256" key="10">
    <source>
        <dbReference type="ARBA" id="ARBA00022741"/>
    </source>
</evidence>
<comment type="catalytic activity">
    <reaction evidence="17 22">
        <text>2 D-alanine + ATP = D-alanyl-D-alanine + ADP + phosphate + H(+)</text>
        <dbReference type="Rhea" id="RHEA:11224"/>
        <dbReference type="ChEBI" id="CHEBI:15378"/>
        <dbReference type="ChEBI" id="CHEBI:30616"/>
        <dbReference type="ChEBI" id="CHEBI:43474"/>
        <dbReference type="ChEBI" id="CHEBI:57416"/>
        <dbReference type="ChEBI" id="CHEBI:57822"/>
        <dbReference type="ChEBI" id="CHEBI:456216"/>
        <dbReference type="EC" id="6.3.2.4"/>
    </reaction>
</comment>
<keyword evidence="12 25" id="KW-0460">Magnesium</keyword>
<dbReference type="Pfam" id="PF07478">
    <property type="entry name" value="Dala_Dala_lig_C"/>
    <property type="match status" value="1"/>
</dbReference>
<feature type="binding site" evidence="24">
    <location>
        <position position="143"/>
    </location>
    <ligand>
        <name>ATP</name>
        <dbReference type="ChEBI" id="CHEBI:30616"/>
    </ligand>
</feature>
<evidence type="ECO:0000256" key="22">
    <source>
        <dbReference type="HAMAP-Rule" id="MF_00047"/>
    </source>
</evidence>
<dbReference type="NCBIfam" id="TIGR01205">
    <property type="entry name" value="D_ala_D_alaTIGR"/>
    <property type="match status" value="1"/>
</dbReference>
<evidence type="ECO:0000256" key="20">
    <source>
        <dbReference type="ARBA" id="ARBA00076288"/>
    </source>
</evidence>
<dbReference type="PIRSF" id="PIRSF039102">
    <property type="entry name" value="Ddl/VanB"/>
    <property type="match status" value="1"/>
</dbReference>
<dbReference type="GO" id="GO:0046872">
    <property type="term" value="F:metal ion binding"/>
    <property type="evidence" value="ECO:0007669"/>
    <property type="project" value="UniProtKB-KW"/>
</dbReference>
<dbReference type="InterPro" id="IPR013815">
    <property type="entry name" value="ATP_grasp_subdomain_1"/>
</dbReference>
<evidence type="ECO:0000256" key="1">
    <source>
        <dbReference type="ARBA" id="ARBA00001936"/>
    </source>
</evidence>
<keyword evidence="7 22" id="KW-0963">Cytoplasm</keyword>
<dbReference type="PANTHER" id="PTHR23132">
    <property type="entry name" value="D-ALANINE--D-ALANINE LIGASE"/>
    <property type="match status" value="1"/>
</dbReference>
<feature type="active site" evidence="23">
    <location>
        <position position="18"/>
    </location>
</feature>
<evidence type="ECO:0000256" key="8">
    <source>
        <dbReference type="ARBA" id="ARBA00022598"/>
    </source>
</evidence>
<evidence type="ECO:0000256" key="18">
    <source>
        <dbReference type="ARBA" id="ARBA00060592"/>
    </source>
</evidence>
<sequence>MAYNSVRVGVLFGGKSGEHEISLLSAQTVIRALDEAGYETVRLGITKTGEWLTGADPLAQLTSGKARENGHGKIEETDSALLAPTSTQSPLLQHSERLPAVDLIFPVLHGPYGEDGTVQGLLEMLEVPYVGCGVLASAVAMDKIAAKALFAAAGIPQVAYRTLLRRNWTEGQESDPDPHKDRREKILDELESAFPYPLFVKPANLGSSVGISKVRDRAELTRAIGLACRYDRKVLIEEGVHDARELEVSVLGNDEPRASIVGEVVPANEFYDYEAKYLDKGSRLLIPADIPPDLADEIRLLSVRAFQALDGAGLARADFLLGADGQLYLNELNTMPGFTASSMYPKLWEASGVPLTELVGSLVDMALERHADRRQNRIHR</sequence>
<dbReference type="InterPro" id="IPR011095">
    <property type="entry name" value="Dala_Dala_lig_C"/>
</dbReference>
<dbReference type="FunFam" id="3.30.1490.20:FF:000007">
    <property type="entry name" value="D-alanine--D-alanine ligase"/>
    <property type="match status" value="1"/>
</dbReference>
<dbReference type="InterPro" id="IPR005905">
    <property type="entry name" value="D_ala_D_ala"/>
</dbReference>
<dbReference type="InterPro" id="IPR011761">
    <property type="entry name" value="ATP-grasp"/>
</dbReference>
<comment type="cofactor">
    <cofactor evidence="25">
        <name>Mg(2+)</name>
        <dbReference type="ChEBI" id="CHEBI:18420"/>
    </cofactor>
    <cofactor evidence="25">
        <name>Mn(2+)</name>
        <dbReference type="ChEBI" id="CHEBI:29035"/>
    </cofactor>
    <text evidence="25">Binds 2 magnesium or manganese ions per subunit.</text>
</comment>
<dbReference type="GO" id="GO:0009252">
    <property type="term" value="P:peptidoglycan biosynthetic process"/>
    <property type="evidence" value="ECO:0007669"/>
    <property type="project" value="UniProtKB-UniRule"/>
</dbReference>
<dbReference type="PROSITE" id="PS00843">
    <property type="entry name" value="DALA_DALA_LIGASE_1"/>
    <property type="match status" value="1"/>
</dbReference>
<feature type="binding site" evidence="25">
    <location>
        <position position="331"/>
    </location>
    <ligand>
        <name>Mg(2+)</name>
        <dbReference type="ChEBI" id="CHEBI:18420"/>
        <label>2</label>
    </ligand>
</feature>
<dbReference type="Gene3D" id="3.40.50.20">
    <property type="match status" value="1"/>
</dbReference>
<keyword evidence="15 25" id="KW-0464">Manganese</keyword>
<organism evidence="28">
    <name type="scientific">Caldilineaceae bacterium SB0661_bin_32</name>
    <dbReference type="NCBI Taxonomy" id="2605255"/>
    <lineage>
        <taxon>Bacteria</taxon>
        <taxon>Bacillati</taxon>
        <taxon>Chloroflexota</taxon>
        <taxon>Caldilineae</taxon>
        <taxon>Caldilineales</taxon>
        <taxon>Caldilineaceae</taxon>
    </lineage>
</organism>
<feature type="domain" description="ATP-grasp" evidence="27">
    <location>
        <begin position="147"/>
        <end position="364"/>
    </location>
</feature>
<evidence type="ECO:0000256" key="6">
    <source>
        <dbReference type="ARBA" id="ARBA00012216"/>
    </source>
</evidence>
<proteinExistence type="inferred from homology"/>
<comment type="subcellular location">
    <subcellularLocation>
        <location evidence="3 22">Cytoplasm</location>
    </subcellularLocation>
</comment>
<evidence type="ECO:0000256" key="9">
    <source>
        <dbReference type="ARBA" id="ARBA00022723"/>
    </source>
</evidence>
<comment type="function">
    <text evidence="2 22">Cell wall formation.</text>
</comment>
<keyword evidence="13 22" id="KW-0133">Cell shape</keyword>
<name>A0A6B1DA48_9CHLR</name>
<evidence type="ECO:0000256" key="24">
    <source>
        <dbReference type="PIRSR" id="PIRSR039102-2"/>
    </source>
</evidence>
<dbReference type="GO" id="GO:0008360">
    <property type="term" value="P:regulation of cell shape"/>
    <property type="evidence" value="ECO:0007669"/>
    <property type="project" value="UniProtKB-KW"/>
</dbReference>
<dbReference type="NCBIfam" id="NF002528">
    <property type="entry name" value="PRK01966.1-4"/>
    <property type="match status" value="1"/>
</dbReference>